<evidence type="ECO:0000313" key="2">
    <source>
        <dbReference type="Proteomes" id="UP001139095"/>
    </source>
</evidence>
<dbReference type="InterPro" id="IPR014060">
    <property type="entry name" value="PglZ"/>
</dbReference>
<dbReference type="NCBIfam" id="TIGR02687">
    <property type="entry name" value="BREX-1 system phosphatase PglZ type A"/>
    <property type="match status" value="1"/>
</dbReference>
<evidence type="ECO:0000313" key="1">
    <source>
        <dbReference type="EMBL" id="MCB5160343.1"/>
    </source>
</evidence>
<dbReference type="InterPro" id="IPR017850">
    <property type="entry name" value="Alkaline_phosphatase_core_sf"/>
</dbReference>
<dbReference type="EMBL" id="JAJATW010000001">
    <property type="protein sequence ID" value="MCB5160343.1"/>
    <property type="molecule type" value="Genomic_DNA"/>
</dbReference>
<accession>A0A9X1IM79</accession>
<dbReference type="Pfam" id="PF08665">
    <property type="entry name" value="PglZ"/>
    <property type="match status" value="1"/>
</dbReference>
<reference evidence="1" key="1">
    <citation type="submission" date="2021-10" db="EMBL/GenBank/DDBJ databases">
        <title>Marinomonas pontica sp. nov., isolated from the Black Sea.</title>
        <authorList>
            <person name="Zhao L.-H."/>
            <person name="Xue J.-H."/>
        </authorList>
    </citation>
    <scope>NUCLEOTIDE SEQUENCE</scope>
    <source>
        <strain evidence="1">E8</strain>
    </source>
</reference>
<organism evidence="1 2">
    <name type="scientific">Marinomonas algarum</name>
    <dbReference type="NCBI Taxonomy" id="2883105"/>
    <lineage>
        <taxon>Bacteria</taxon>
        <taxon>Pseudomonadati</taxon>
        <taxon>Pseudomonadota</taxon>
        <taxon>Gammaproteobacteria</taxon>
        <taxon>Oceanospirillales</taxon>
        <taxon>Oceanospirillaceae</taxon>
        <taxon>Marinomonas</taxon>
    </lineage>
</organism>
<name>A0A9X1IM79_9GAMM</name>
<sequence>MQTNDLVKGISQKFEQSRIVFWHDVDQHFTEELPLILSDTGMPSGVKVIHVDQESLLATKRRVELNEPNCPFLLYFTTSEPKPELDWLLDIRLYSEHFYADRSSMLLAELGIGTMSLRSHIHQRQSFFANKQRLAALHKWVVEEENEQSLDRKMIAVVARSDSSSVTDILFSLLREYAGQISELEHEKSFDQALDLSPMFKQLLKYDLLNSFWSLMEESFGYKNSEEQPSFEVFIRTLLCTDLWSHIVKEDRSWLQNNILSTPSGRSTALAFLSSWRDSRTYSDFYEIIAEHFSKQLEVKANIQGYSVFALEECETFADIEQVVIKGLVYGVIDRSESLDPTVFERILSRRLAGHWTHATTDKGNFYASIYQGLRNAQILFSLRERFVDGFHYESALSLYKAYEEELYRFDQAYRLFNEHVYSVQSKGADILRELDQAVEDLYSNWYLYELGLAWDRLLDKENRLEQWQLPSIPNQYQFYKNEVQSRLEDTQVKRIFVVISDALRYEIAHELKDIIDSEKRFKASLGSQLGVLPSYTQLGMAALLPHKTVHYDQSARSGEGSDSMSPTKSTVYVDDLPTQGLLARNSVLERYKGMAVSAKDLMSWSNQEGREQVKDAQVVYIYHDTIDAIGDVAKTEEKTFEACRDAINELKDLVARIINRLNASQVLITADHGFLFQQQAMEQTNRTKLQSSQFNTMEAKKRYIIGSDLPSDESYWKGNISNTAQQVKELAKNSEFLLPKGVQRFHFVGGARFVHGGAMPQEICVPILHVRELQKHQAAQHEKQPVGVVVATQPIKLVNNIDKVQFIQTDAVGGQFVPRQLELVIVDPSGNEVSSRETVLFDSQGKTIDERKREARFKLIGSAFNRNTSYKLILENTSTKTRYNEYSVTIDLAIQDDFF</sequence>
<dbReference type="AlphaFoldDB" id="A0A9X1IM79"/>
<gene>
    <name evidence="1" type="primary">pglZ</name>
    <name evidence="1" type="ORF">LG368_00195</name>
</gene>
<comment type="caution">
    <text evidence="1">The sequence shown here is derived from an EMBL/GenBank/DDBJ whole genome shotgun (WGS) entry which is preliminary data.</text>
</comment>
<keyword evidence="2" id="KW-1185">Reference proteome</keyword>
<dbReference type="RefSeq" id="WP_226752730.1">
    <property type="nucleotide sequence ID" value="NZ_JAJATW010000001.1"/>
</dbReference>
<dbReference type="Gene3D" id="3.40.720.10">
    <property type="entry name" value="Alkaline Phosphatase, subunit A"/>
    <property type="match status" value="1"/>
</dbReference>
<proteinExistence type="predicted"/>
<dbReference type="Proteomes" id="UP001139095">
    <property type="component" value="Unassembled WGS sequence"/>
</dbReference>
<protein>
    <submittedName>
        <fullName evidence="1">BREX-1 system phosphatase PglZ type A</fullName>
    </submittedName>
</protein>